<comment type="caution">
    <text evidence="2">The sequence shown here is derived from an EMBL/GenBank/DDBJ whole genome shotgun (WGS) entry which is preliminary data.</text>
</comment>
<dbReference type="InterPro" id="IPR052519">
    <property type="entry name" value="Euk-type_GlcNAc_Kinase"/>
</dbReference>
<proteinExistence type="predicted"/>
<reference evidence="3" key="1">
    <citation type="journal article" date="2019" name="Int. J. Syst. Evol. Microbiol.">
        <title>The Global Catalogue of Microorganisms (GCM) 10K type strain sequencing project: providing services to taxonomists for standard genome sequencing and annotation.</title>
        <authorList>
            <consortium name="The Broad Institute Genomics Platform"/>
            <consortium name="The Broad Institute Genome Sequencing Center for Infectious Disease"/>
            <person name="Wu L."/>
            <person name="Ma J."/>
        </authorList>
    </citation>
    <scope>NUCLEOTIDE SEQUENCE [LARGE SCALE GENOMIC DNA]</scope>
    <source>
        <strain evidence="3">DT28</strain>
    </source>
</reference>
<dbReference type="CDD" id="cd24082">
    <property type="entry name" value="ASKHA_NBD_GspK-like"/>
    <property type="match status" value="1"/>
</dbReference>
<dbReference type="EMBL" id="JBHSGB010000009">
    <property type="protein sequence ID" value="MFC4655151.1"/>
    <property type="molecule type" value="Genomic_DNA"/>
</dbReference>
<dbReference type="InterPro" id="IPR043129">
    <property type="entry name" value="ATPase_NBD"/>
</dbReference>
<organism evidence="2 3">
    <name type="scientific">Rheinheimera marina</name>
    <dbReference type="NCBI Taxonomy" id="1774958"/>
    <lineage>
        <taxon>Bacteria</taxon>
        <taxon>Pseudomonadati</taxon>
        <taxon>Pseudomonadota</taxon>
        <taxon>Gammaproteobacteria</taxon>
        <taxon>Chromatiales</taxon>
        <taxon>Chromatiaceae</taxon>
        <taxon>Rheinheimera</taxon>
    </lineage>
</organism>
<keyword evidence="3" id="KW-1185">Reference proteome</keyword>
<dbReference type="Gene3D" id="3.30.420.40">
    <property type="match status" value="2"/>
</dbReference>
<sequence>MLRKQQLFIGIDGGGTKCRARLESASGHLLGEALAGPANPATDAEQAIASVLDASRQALAGAGFTESALASCQVVLGLAGVNVPSALAHMEQWSHPFGGMKVTTDLHIACAGAHGGQDGGILITGTGTSAFSTVAGQQHLFSAQGFPLGDRASGAWLGWQAVGATLDVLDGLQPHSGLTQALCRTLAVQSNMDLIACCLPYKAADFAALAPLVLQWQQQEDQAAQRIVQQGLDYVQALLQRLQQTGASRLAMLGGLAPAWRQLLPESLQQQLSPVQSSAEAGAVALARQFFMERSE</sequence>
<evidence type="ECO:0000313" key="2">
    <source>
        <dbReference type="EMBL" id="MFC4655151.1"/>
    </source>
</evidence>
<gene>
    <name evidence="2" type="ORF">ACFO3I_09015</name>
</gene>
<dbReference type="PANTHER" id="PTHR43190:SF3">
    <property type="entry name" value="N-ACETYL-D-GLUCOSAMINE KINASE"/>
    <property type="match status" value="1"/>
</dbReference>
<dbReference type="PANTHER" id="PTHR43190">
    <property type="entry name" value="N-ACETYL-D-GLUCOSAMINE KINASE"/>
    <property type="match status" value="1"/>
</dbReference>
<dbReference type="RefSeq" id="WP_377333520.1">
    <property type="nucleotide sequence ID" value="NZ_JBHSGB010000009.1"/>
</dbReference>
<name>A0ABV9JLL2_9GAMM</name>
<evidence type="ECO:0000259" key="1">
    <source>
        <dbReference type="Pfam" id="PF01869"/>
    </source>
</evidence>
<evidence type="ECO:0000313" key="3">
    <source>
        <dbReference type="Proteomes" id="UP001595962"/>
    </source>
</evidence>
<dbReference type="InterPro" id="IPR002731">
    <property type="entry name" value="ATPase_BadF"/>
</dbReference>
<feature type="domain" description="ATPase BadF/BadG/BcrA/BcrD type" evidence="1">
    <location>
        <begin position="9"/>
        <end position="259"/>
    </location>
</feature>
<dbReference type="Proteomes" id="UP001595962">
    <property type="component" value="Unassembled WGS sequence"/>
</dbReference>
<accession>A0ABV9JLL2</accession>
<dbReference type="Pfam" id="PF01869">
    <property type="entry name" value="BcrAD_BadFG"/>
    <property type="match status" value="1"/>
</dbReference>
<protein>
    <submittedName>
        <fullName evidence="2">BadF/BadG/BcrA/BcrD ATPase family protein</fullName>
    </submittedName>
</protein>
<dbReference type="SUPFAM" id="SSF53067">
    <property type="entry name" value="Actin-like ATPase domain"/>
    <property type="match status" value="2"/>
</dbReference>